<proteinExistence type="predicted"/>
<evidence type="ECO:0000313" key="3">
    <source>
        <dbReference type="Proteomes" id="UP000257109"/>
    </source>
</evidence>
<dbReference type="AlphaFoldDB" id="A0A371FE54"/>
<dbReference type="Proteomes" id="UP000257109">
    <property type="component" value="Unassembled WGS sequence"/>
</dbReference>
<protein>
    <submittedName>
        <fullName evidence="2">Uncharacterized protein</fullName>
    </submittedName>
</protein>
<gene>
    <name evidence="2" type="ORF">CR513_43614</name>
</gene>
<evidence type="ECO:0000313" key="2">
    <source>
        <dbReference type="EMBL" id="RDX76393.1"/>
    </source>
</evidence>
<sequence length="606" mass="66989">MSANHGVGVLMCSSYSSGNLSRIGIGLFSRLIRLRWSATEFSAPFLSMISMLNSWIRSIHRINLGFASGFFNKNLSVAWPNGTRVYTKVPNGQVKLADWNWTRYQLYRHDLGLWLLLLTPFDQNRISLCRIGVGLDTLSCTITRLLLASSLHWPRWSRLVYAHAEWFELEMAMGHPSPAESASVDLDNYCDASFGNAFPLLKVAALAFPLGFGIVCEGPLEMVSCLELAFSIVVIVVARTMVLDIVESVVDNLLVLEFDSVSCNVGYISVGCSTKVRIPVSLTSDFRIHSSESSIPLQPQEDFEWLDDDVLKYRSLILSSYVERLARSEDWVHPNFAASYAIAPCSSDEWSYQSAQNNETDFIYMYETVLYDLGVILPFDDFAPRVLQILGVAPSQLHSNSWATIQAFRIVCRALFNGTKQVSLSPNEQTHLDLLEEFPKGMNCKKIMAMIFEPHLVSCLLARKEKAQTDDSHPGTVKQVAHEASPSPASLGKRKQLDSRKGSRKNGRVATSSNLDVGFIAPSAMLGTSEGVTDALAHIIIISSSPIVNSPPSSPSIVNSPPLSPNSSTLPTSDSQLLLPPSPTTNLTDFRIALNTNSFQFFEFNP</sequence>
<organism evidence="2 3">
    <name type="scientific">Mucuna pruriens</name>
    <name type="common">Velvet bean</name>
    <name type="synonym">Dolichos pruriens</name>
    <dbReference type="NCBI Taxonomy" id="157652"/>
    <lineage>
        <taxon>Eukaryota</taxon>
        <taxon>Viridiplantae</taxon>
        <taxon>Streptophyta</taxon>
        <taxon>Embryophyta</taxon>
        <taxon>Tracheophyta</taxon>
        <taxon>Spermatophyta</taxon>
        <taxon>Magnoliopsida</taxon>
        <taxon>eudicotyledons</taxon>
        <taxon>Gunneridae</taxon>
        <taxon>Pentapetalae</taxon>
        <taxon>rosids</taxon>
        <taxon>fabids</taxon>
        <taxon>Fabales</taxon>
        <taxon>Fabaceae</taxon>
        <taxon>Papilionoideae</taxon>
        <taxon>50 kb inversion clade</taxon>
        <taxon>NPAAA clade</taxon>
        <taxon>indigoferoid/millettioid clade</taxon>
        <taxon>Phaseoleae</taxon>
        <taxon>Mucuna</taxon>
    </lineage>
</organism>
<accession>A0A371FE54</accession>
<dbReference type="EMBL" id="QJKJ01009520">
    <property type="protein sequence ID" value="RDX76393.1"/>
    <property type="molecule type" value="Genomic_DNA"/>
</dbReference>
<keyword evidence="3" id="KW-1185">Reference proteome</keyword>
<comment type="caution">
    <text evidence="2">The sequence shown here is derived from an EMBL/GenBank/DDBJ whole genome shotgun (WGS) entry which is preliminary data.</text>
</comment>
<feature type="region of interest" description="Disordered" evidence="1">
    <location>
        <begin position="468"/>
        <end position="509"/>
    </location>
</feature>
<evidence type="ECO:0000256" key="1">
    <source>
        <dbReference type="SAM" id="MobiDB-lite"/>
    </source>
</evidence>
<feature type="region of interest" description="Disordered" evidence="1">
    <location>
        <begin position="549"/>
        <end position="577"/>
    </location>
</feature>
<reference evidence="2" key="1">
    <citation type="submission" date="2018-05" db="EMBL/GenBank/DDBJ databases">
        <title>Draft genome of Mucuna pruriens seed.</title>
        <authorList>
            <person name="Nnadi N.E."/>
            <person name="Vos R."/>
            <person name="Hasami M.H."/>
            <person name="Devisetty U.K."/>
            <person name="Aguiy J.C."/>
        </authorList>
    </citation>
    <scope>NUCLEOTIDE SEQUENCE [LARGE SCALE GENOMIC DNA]</scope>
    <source>
        <strain evidence="2">JCA_2017</strain>
    </source>
</reference>
<feature type="non-terminal residue" evidence="2">
    <location>
        <position position="1"/>
    </location>
</feature>
<name>A0A371FE54_MUCPR</name>